<evidence type="ECO:0000313" key="16">
    <source>
        <dbReference type="Proteomes" id="UP000070544"/>
    </source>
</evidence>
<dbReference type="Gene3D" id="3.30.390.30">
    <property type="match status" value="2"/>
</dbReference>
<dbReference type="PRINTS" id="PR00411">
    <property type="entry name" value="PNDRDTASEI"/>
</dbReference>
<feature type="domain" description="Mitochondrial apoptosis-inducing factor C-terminal" evidence="14">
    <location>
        <begin position="452"/>
        <end position="503"/>
    </location>
</feature>
<dbReference type="OMA" id="RSIFFEH"/>
<accession>A0A139AVZ5</accession>
<dbReference type="OrthoDB" id="6029at2759"/>
<evidence type="ECO:0000256" key="1">
    <source>
        <dbReference type="ARBA" id="ARBA00001974"/>
    </source>
</evidence>
<dbReference type="STRING" id="1344416.A0A139AVZ5"/>
<dbReference type="GO" id="GO:0006915">
    <property type="term" value="P:apoptotic process"/>
    <property type="evidence" value="ECO:0007669"/>
    <property type="project" value="UniProtKB-KW"/>
</dbReference>
<feature type="region of interest" description="Disordered" evidence="12">
    <location>
        <begin position="31"/>
        <end position="51"/>
    </location>
</feature>
<dbReference type="EMBL" id="KQ965734">
    <property type="protein sequence ID" value="KXS20879.1"/>
    <property type="molecule type" value="Genomic_DNA"/>
</dbReference>
<evidence type="ECO:0000256" key="4">
    <source>
        <dbReference type="ARBA" id="ARBA00022630"/>
    </source>
</evidence>
<evidence type="ECO:0000259" key="14">
    <source>
        <dbReference type="Pfam" id="PF14721"/>
    </source>
</evidence>
<evidence type="ECO:0000256" key="6">
    <source>
        <dbReference type="ARBA" id="ARBA00022827"/>
    </source>
</evidence>
<keyword evidence="4" id="KW-0285">Flavoprotein</keyword>
<comment type="subcellular location">
    <subcellularLocation>
        <location evidence="2">Mitochondrion</location>
    </subcellularLocation>
</comment>
<comment type="cofactor">
    <cofactor evidence="1">
        <name>FAD</name>
        <dbReference type="ChEBI" id="CHEBI:57692"/>
    </cofactor>
</comment>
<dbReference type="SUPFAM" id="SSF51905">
    <property type="entry name" value="FAD/NAD(P)-binding domain"/>
    <property type="match status" value="2"/>
</dbReference>
<keyword evidence="9" id="KW-0520">NAD</keyword>
<comment type="similarity">
    <text evidence="3">Belongs to the FAD-dependent oxidoreductase family.</text>
</comment>
<evidence type="ECO:0000256" key="9">
    <source>
        <dbReference type="ARBA" id="ARBA00023027"/>
    </source>
</evidence>
<name>A0A139AVZ5_GONPJ</name>
<dbReference type="PRINTS" id="PR00368">
    <property type="entry name" value="FADPNR"/>
</dbReference>
<evidence type="ECO:0000256" key="8">
    <source>
        <dbReference type="ARBA" id="ARBA00023002"/>
    </source>
</evidence>
<proteinExistence type="inferred from homology"/>
<dbReference type="Proteomes" id="UP000070544">
    <property type="component" value="Unassembled WGS sequence"/>
</dbReference>
<keyword evidence="7" id="KW-0809">Transit peptide</keyword>
<dbReference type="GO" id="GO:0016174">
    <property type="term" value="F:NAD(P)H oxidase H2O2-forming activity"/>
    <property type="evidence" value="ECO:0007669"/>
    <property type="project" value="TreeGrafter"/>
</dbReference>
<dbReference type="Pfam" id="PF14721">
    <property type="entry name" value="AIF_C"/>
    <property type="match status" value="1"/>
</dbReference>
<dbReference type="InterPro" id="IPR050446">
    <property type="entry name" value="FAD-oxidoreductase/Apoptosis"/>
</dbReference>
<dbReference type="PANTHER" id="PTHR43557:SF4">
    <property type="entry name" value="APOPTOSIS-INDUCING FACTOR 1, MITOCHONDRIAL"/>
    <property type="match status" value="1"/>
</dbReference>
<comment type="catalytic activity">
    <reaction evidence="11">
        <text>A + NADH + H(+) = AH2 + NAD(+)</text>
        <dbReference type="Rhea" id="RHEA:11356"/>
        <dbReference type="ChEBI" id="CHEBI:13193"/>
        <dbReference type="ChEBI" id="CHEBI:15378"/>
        <dbReference type="ChEBI" id="CHEBI:17499"/>
        <dbReference type="ChEBI" id="CHEBI:57540"/>
        <dbReference type="ChEBI" id="CHEBI:57945"/>
    </reaction>
</comment>
<dbReference type="GO" id="GO:0033108">
    <property type="term" value="P:mitochondrial respiratory chain complex assembly"/>
    <property type="evidence" value="ECO:0007669"/>
    <property type="project" value="TreeGrafter"/>
</dbReference>
<feature type="domain" description="FAD/NAD(P)-binding" evidence="13">
    <location>
        <begin position="125"/>
        <end position="449"/>
    </location>
</feature>
<evidence type="ECO:0000256" key="10">
    <source>
        <dbReference type="ARBA" id="ARBA00023128"/>
    </source>
</evidence>
<sequence>MYRARAAGNGLSAIHARLLEHRWAAISPRRVGSMTRSMATSPGDHGRGSKADSEHSILYWTMASCAVFVPLFFALTERRKDSSPPDGAQHPPPKNLPNASPTLAWERKSHVPHTTSRSPEASFGYIFVGAGTASFAAEEAVREKDPNADILIISDEGLPPYQRPPLSKELWLEGADVQQLTFKDWRGGNRDIFYAHPSSYLTSASASELKGPLPSGKSGKLLVAKVVAVDPSKKTVSLDNGVLLSFERGVLLATGGRPRQPAFSLPEGKATIYRTANDYQQLEQITKATKSILIIGNGFLGSELAAALSSRGVNITQAFEEDGHLALTLPRYLSQWTTSRIRSQGVNVLPNTRFTSAKEDPKRGVVVETSDGGSVVADHVVLTLGVQPNSEVAKGARMAVDPEKGGIAVNSFLEAVPGVYAAGDVISFQDTALGQRRQFEHHDHAVMSGKTAGSNLVGAKTPYTHQPMFWFEVGPEINCEAVGILDATLPTVGVWAKEDQAEKRYRKGVVFYLREKQVVGILMWNLFGKIGTARRILEQRRMVHDISEIAGYFDVHDS</sequence>
<evidence type="ECO:0000256" key="12">
    <source>
        <dbReference type="SAM" id="MobiDB-lite"/>
    </source>
</evidence>
<protein>
    <recommendedName>
        <fullName evidence="17">FAD/NAD(P)-binding domain-containing protein</fullName>
    </recommendedName>
</protein>
<dbReference type="InterPro" id="IPR016156">
    <property type="entry name" value="FAD/NAD-linked_Rdtase_dimer_sf"/>
</dbReference>
<evidence type="ECO:0000259" key="13">
    <source>
        <dbReference type="Pfam" id="PF07992"/>
    </source>
</evidence>
<dbReference type="SMART" id="SM01353">
    <property type="entry name" value="AIF_C"/>
    <property type="match status" value="1"/>
</dbReference>
<evidence type="ECO:0000256" key="11">
    <source>
        <dbReference type="ARBA" id="ARBA00047786"/>
    </source>
</evidence>
<dbReference type="InterPro" id="IPR023753">
    <property type="entry name" value="FAD/NAD-binding_dom"/>
</dbReference>
<keyword evidence="16" id="KW-1185">Reference proteome</keyword>
<dbReference type="Pfam" id="PF07992">
    <property type="entry name" value="Pyr_redox_2"/>
    <property type="match status" value="1"/>
</dbReference>
<keyword evidence="8" id="KW-0560">Oxidoreductase</keyword>
<reference evidence="15 16" key="1">
    <citation type="journal article" date="2015" name="Genome Biol. Evol.">
        <title>Phylogenomic analyses indicate that early fungi evolved digesting cell walls of algal ancestors of land plants.</title>
        <authorList>
            <person name="Chang Y."/>
            <person name="Wang S."/>
            <person name="Sekimoto S."/>
            <person name="Aerts A.L."/>
            <person name="Choi C."/>
            <person name="Clum A."/>
            <person name="LaButti K.M."/>
            <person name="Lindquist E.A."/>
            <person name="Yee Ngan C."/>
            <person name="Ohm R.A."/>
            <person name="Salamov A.A."/>
            <person name="Grigoriev I.V."/>
            <person name="Spatafora J.W."/>
            <person name="Berbee M.L."/>
        </authorList>
    </citation>
    <scope>NUCLEOTIDE SEQUENCE [LARGE SCALE GENOMIC DNA]</scope>
    <source>
        <strain evidence="15 16">JEL478</strain>
    </source>
</reference>
<gene>
    <name evidence="15" type="ORF">M427DRAFT_119427</name>
</gene>
<dbReference type="PANTHER" id="PTHR43557">
    <property type="entry name" value="APOPTOSIS-INDUCING FACTOR 1"/>
    <property type="match status" value="1"/>
</dbReference>
<evidence type="ECO:0000256" key="2">
    <source>
        <dbReference type="ARBA" id="ARBA00004173"/>
    </source>
</evidence>
<dbReference type="SUPFAM" id="SSF55424">
    <property type="entry name" value="FAD/NAD-linked reductases, dimerisation (C-terminal) domain"/>
    <property type="match status" value="1"/>
</dbReference>
<dbReference type="InterPro" id="IPR029324">
    <property type="entry name" value="AIF_C"/>
</dbReference>
<dbReference type="GO" id="GO:0046983">
    <property type="term" value="F:protein dimerization activity"/>
    <property type="evidence" value="ECO:0007669"/>
    <property type="project" value="InterPro"/>
</dbReference>
<evidence type="ECO:0000313" key="15">
    <source>
        <dbReference type="EMBL" id="KXS20879.1"/>
    </source>
</evidence>
<dbReference type="InterPro" id="IPR036188">
    <property type="entry name" value="FAD/NAD-bd_sf"/>
</dbReference>
<evidence type="ECO:0008006" key="17">
    <source>
        <dbReference type="Google" id="ProtNLM"/>
    </source>
</evidence>
<dbReference type="Gene3D" id="3.50.50.60">
    <property type="entry name" value="FAD/NAD(P)-binding domain"/>
    <property type="match status" value="2"/>
</dbReference>
<evidence type="ECO:0000256" key="7">
    <source>
        <dbReference type="ARBA" id="ARBA00022946"/>
    </source>
</evidence>
<dbReference type="AlphaFoldDB" id="A0A139AVZ5"/>
<evidence type="ECO:0000256" key="5">
    <source>
        <dbReference type="ARBA" id="ARBA00022703"/>
    </source>
</evidence>
<dbReference type="GO" id="GO:0071949">
    <property type="term" value="F:FAD binding"/>
    <property type="evidence" value="ECO:0007669"/>
    <property type="project" value="TreeGrafter"/>
</dbReference>
<keyword evidence="6" id="KW-0274">FAD</keyword>
<keyword evidence="10" id="KW-0496">Mitochondrion</keyword>
<feature type="region of interest" description="Disordered" evidence="12">
    <location>
        <begin position="79"/>
        <end position="101"/>
    </location>
</feature>
<organism evidence="15 16">
    <name type="scientific">Gonapodya prolifera (strain JEL478)</name>
    <name type="common">Monoblepharis prolifera</name>
    <dbReference type="NCBI Taxonomy" id="1344416"/>
    <lineage>
        <taxon>Eukaryota</taxon>
        <taxon>Fungi</taxon>
        <taxon>Fungi incertae sedis</taxon>
        <taxon>Chytridiomycota</taxon>
        <taxon>Chytridiomycota incertae sedis</taxon>
        <taxon>Monoblepharidomycetes</taxon>
        <taxon>Monoblepharidales</taxon>
        <taxon>Gonapodyaceae</taxon>
        <taxon>Gonapodya</taxon>
    </lineage>
</organism>
<keyword evidence="5" id="KW-0053">Apoptosis</keyword>
<evidence type="ECO:0000256" key="3">
    <source>
        <dbReference type="ARBA" id="ARBA00006442"/>
    </source>
</evidence>
<dbReference type="GO" id="GO:0005739">
    <property type="term" value="C:mitochondrion"/>
    <property type="evidence" value="ECO:0007669"/>
    <property type="project" value="UniProtKB-SubCell"/>
</dbReference>